<keyword evidence="5 12" id="KW-1133">Transmembrane helix</keyword>
<comment type="caution">
    <text evidence="13">The sequence shown here is derived from an EMBL/GenBank/DDBJ whole genome shotgun (WGS) entry which is preliminary data.</text>
</comment>
<evidence type="ECO:0000256" key="9">
    <source>
        <dbReference type="ARBA" id="ARBA00023136"/>
    </source>
</evidence>
<evidence type="ECO:0000313" key="14">
    <source>
        <dbReference type="Proteomes" id="UP000297855"/>
    </source>
</evidence>
<evidence type="ECO:0000256" key="6">
    <source>
        <dbReference type="ARBA" id="ARBA00023002"/>
    </source>
</evidence>
<evidence type="ECO:0000256" key="1">
    <source>
        <dbReference type="ARBA" id="ARBA00004141"/>
    </source>
</evidence>
<dbReference type="PANTHER" id="PTHR35457:SF1">
    <property type="entry name" value="HEME A SYNTHASE"/>
    <property type="match status" value="1"/>
</dbReference>
<feature type="transmembrane region" description="Helical" evidence="12">
    <location>
        <begin position="165"/>
        <end position="187"/>
    </location>
</feature>
<dbReference type="EMBL" id="RQEV01000003">
    <property type="protein sequence ID" value="TGK20971.1"/>
    <property type="molecule type" value="Genomic_DNA"/>
</dbReference>
<dbReference type="GO" id="GO:0046872">
    <property type="term" value="F:metal ion binding"/>
    <property type="evidence" value="ECO:0007669"/>
    <property type="project" value="UniProtKB-KW"/>
</dbReference>
<feature type="transmembrane region" description="Helical" evidence="12">
    <location>
        <begin position="227"/>
        <end position="243"/>
    </location>
</feature>
<gene>
    <name evidence="13" type="ORF">EHO61_03695</name>
</gene>
<reference evidence="13" key="1">
    <citation type="journal article" date="2019" name="PLoS Negl. Trop. Dis.">
        <title>Revisiting the worldwide diversity of Leptospira species in the environment.</title>
        <authorList>
            <person name="Vincent A.T."/>
            <person name="Schiettekatte O."/>
            <person name="Bourhy P."/>
            <person name="Veyrier F.J."/>
            <person name="Picardeau M."/>
        </authorList>
    </citation>
    <scope>NUCLEOTIDE SEQUENCE [LARGE SCALE GENOMIC DNA]</scope>
    <source>
        <strain evidence="13">SCS5</strain>
    </source>
</reference>
<keyword evidence="9 12" id="KW-0472">Membrane</keyword>
<feature type="transmembrane region" description="Helical" evidence="12">
    <location>
        <begin position="255"/>
        <end position="276"/>
    </location>
</feature>
<sequence>MTVSGFSQIRKFSLYLSVYSFLVFLNLLYGPLVRATDSGLACPDWPLCFGKVFPDFDFGIFMEVGHRYYSMILGFILLGGTIWVSVSDELRKPFLKYFILAILLIASQANLGRLTVTLLLDPTSVNLHLLNAILFLLCIVTATMKAREMETGATNTNPSYFSPKNLFSGGQIVLFIGVLIILLQIVLGARVSSHYAGLACPEFPTCNGEWIPSVYEEKTAIQVQHRFGAYLVVFFVFVVNLYGTLNGFSQKIKKYVRISVVLVLLQFLLGILNVMYKLPKLVTAAHTGVAVLLLCAMYAVWILRARESAEGKVS</sequence>
<keyword evidence="2" id="KW-1003">Cell membrane</keyword>
<evidence type="ECO:0000256" key="5">
    <source>
        <dbReference type="ARBA" id="ARBA00022989"/>
    </source>
</evidence>
<evidence type="ECO:0000313" key="13">
    <source>
        <dbReference type="EMBL" id="TGK20971.1"/>
    </source>
</evidence>
<feature type="transmembrane region" description="Helical" evidence="12">
    <location>
        <begin position="12"/>
        <end position="29"/>
    </location>
</feature>
<dbReference type="OrthoDB" id="9816428at2"/>
<dbReference type="GO" id="GO:0006784">
    <property type="term" value="P:heme A biosynthetic process"/>
    <property type="evidence" value="ECO:0007669"/>
    <property type="project" value="InterPro"/>
</dbReference>
<dbReference type="AlphaFoldDB" id="A0A4R9GS90"/>
<feature type="transmembrane region" description="Helical" evidence="12">
    <location>
        <begin position="282"/>
        <end position="303"/>
    </location>
</feature>
<evidence type="ECO:0000256" key="4">
    <source>
        <dbReference type="ARBA" id="ARBA00022723"/>
    </source>
</evidence>
<comment type="subcellular location">
    <subcellularLocation>
        <location evidence="1">Membrane</location>
        <topology evidence="1">Multi-pass membrane protein</topology>
    </subcellularLocation>
</comment>
<feature type="transmembrane region" description="Helical" evidence="12">
    <location>
        <begin position="125"/>
        <end position="144"/>
    </location>
</feature>
<accession>A0A4R9GS90</accession>
<dbReference type="Pfam" id="PF02628">
    <property type="entry name" value="COX15-CtaA"/>
    <property type="match status" value="2"/>
</dbReference>
<dbReference type="InterPro" id="IPR050450">
    <property type="entry name" value="COX15/CtaA_HemeA_synthase"/>
</dbReference>
<proteinExistence type="predicted"/>
<keyword evidence="8" id="KW-0350">Heme biosynthesis</keyword>
<dbReference type="PANTHER" id="PTHR35457">
    <property type="entry name" value="HEME A SYNTHASE"/>
    <property type="match status" value="1"/>
</dbReference>
<evidence type="ECO:0000256" key="7">
    <source>
        <dbReference type="ARBA" id="ARBA00023004"/>
    </source>
</evidence>
<dbReference type="InterPro" id="IPR003780">
    <property type="entry name" value="COX15/CtaA_fam"/>
</dbReference>
<keyword evidence="7" id="KW-0408">Iron</keyword>
<feature type="transmembrane region" description="Helical" evidence="12">
    <location>
        <begin position="68"/>
        <end position="86"/>
    </location>
</feature>
<evidence type="ECO:0000256" key="2">
    <source>
        <dbReference type="ARBA" id="ARBA00022475"/>
    </source>
</evidence>
<dbReference type="GO" id="GO:0016491">
    <property type="term" value="F:oxidoreductase activity"/>
    <property type="evidence" value="ECO:0007669"/>
    <property type="project" value="UniProtKB-KW"/>
</dbReference>
<organism evidence="13 14">
    <name type="scientific">Leptospira fluminis</name>
    <dbReference type="NCBI Taxonomy" id="2484979"/>
    <lineage>
        <taxon>Bacteria</taxon>
        <taxon>Pseudomonadati</taxon>
        <taxon>Spirochaetota</taxon>
        <taxon>Spirochaetia</taxon>
        <taxon>Leptospirales</taxon>
        <taxon>Leptospiraceae</taxon>
        <taxon>Leptospira</taxon>
    </lineage>
</organism>
<dbReference type="RefSeq" id="WP_135812265.1">
    <property type="nucleotide sequence ID" value="NZ_RQEV01000003.1"/>
</dbReference>
<keyword evidence="4" id="KW-0479">Metal-binding</keyword>
<evidence type="ECO:0000256" key="11">
    <source>
        <dbReference type="ARBA" id="ARBA00023444"/>
    </source>
</evidence>
<name>A0A4R9GS90_9LEPT</name>
<dbReference type="GO" id="GO:0016020">
    <property type="term" value="C:membrane"/>
    <property type="evidence" value="ECO:0007669"/>
    <property type="project" value="UniProtKB-SubCell"/>
</dbReference>
<dbReference type="Proteomes" id="UP000297855">
    <property type="component" value="Unassembled WGS sequence"/>
</dbReference>
<keyword evidence="14" id="KW-1185">Reference proteome</keyword>
<keyword evidence="3 12" id="KW-0812">Transmembrane</keyword>
<keyword evidence="10" id="KW-1015">Disulfide bond</keyword>
<feature type="transmembrane region" description="Helical" evidence="12">
    <location>
        <begin position="98"/>
        <end position="119"/>
    </location>
</feature>
<protein>
    <submittedName>
        <fullName evidence="13">Heme A synthase</fullName>
    </submittedName>
</protein>
<evidence type="ECO:0000256" key="10">
    <source>
        <dbReference type="ARBA" id="ARBA00023157"/>
    </source>
</evidence>
<evidence type="ECO:0000256" key="12">
    <source>
        <dbReference type="SAM" id="Phobius"/>
    </source>
</evidence>
<keyword evidence="6" id="KW-0560">Oxidoreductase</keyword>
<evidence type="ECO:0000256" key="8">
    <source>
        <dbReference type="ARBA" id="ARBA00023133"/>
    </source>
</evidence>
<evidence type="ECO:0000256" key="3">
    <source>
        <dbReference type="ARBA" id="ARBA00022692"/>
    </source>
</evidence>
<comment type="pathway">
    <text evidence="11">Porphyrin-containing compound metabolism.</text>
</comment>